<gene>
    <name evidence="1" type="ORF">DB44_GD00240</name>
</gene>
<reference evidence="1 2" key="1">
    <citation type="journal article" date="2014" name="Mol. Biol. Evol.">
        <title>Massive expansion of Ubiquitination-related gene families within the Chlamydiae.</title>
        <authorList>
            <person name="Domman D."/>
            <person name="Collingro A."/>
            <person name="Lagkouvardos I."/>
            <person name="Gehre L."/>
            <person name="Weinmaier T."/>
            <person name="Rattei T."/>
            <person name="Subtil A."/>
            <person name="Horn M."/>
        </authorList>
    </citation>
    <scope>NUCLEOTIDE SEQUENCE [LARGE SCALE GENOMIC DNA]</scope>
    <source>
        <strain evidence="1 2">EI2</strain>
    </source>
</reference>
<protein>
    <recommendedName>
        <fullName evidence="3">Phophatidylinositol-4-phosphate 5-kinase</fullName>
    </recommendedName>
</protein>
<dbReference type="PATRIC" id="fig|362787.3.peg.2068"/>
<dbReference type="Pfam" id="PF07661">
    <property type="entry name" value="MORN_2"/>
    <property type="match status" value="3"/>
</dbReference>
<organism evidence="1 2">
    <name type="scientific">Candidatus Protochlamydia amoebophila</name>
    <dbReference type="NCBI Taxonomy" id="362787"/>
    <lineage>
        <taxon>Bacteria</taxon>
        <taxon>Pseudomonadati</taxon>
        <taxon>Chlamydiota</taxon>
        <taxon>Chlamydiia</taxon>
        <taxon>Parachlamydiales</taxon>
        <taxon>Parachlamydiaceae</taxon>
        <taxon>Candidatus Protochlamydia</taxon>
    </lineage>
</organism>
<accession>A0A0C1GYT3</accession>
<dbReference type="AlphaFoldDB" id="A0A0C1GYT3"/>
<dbReference type="Gene3D" id="2.20.110.10">
    <property type="entry name" value="Histone H3 K4-specific methyltransferase SET7/9 N-terminal domain"/>
    <property type="match status" value="2"/>
</dbReference>
<dbReference type="Proteomes" id="UP000031465">
    <property type="component" value="Unassembled WGS sequence"/>
</dbReference>
<dbReference type="EMBL" id="JSAN01000149">
    <property type="protein sequence ID" value="KIC70749.1"/>
    <property type="molecule type" value="Genomic_DNA"/>
</dbReference>
<sequence>MFMIKTKAFKQMTLWVFLAFLALTFSSAKRNTYRKRPLPLTSIHIIDRNGFAETISNKDRLNQYQQTDFLSSQPYQKVLRIYARDSKGNVRSVVTTYHANGNPKQFLQILNGRANGCYYEWHENGSISLSTKVIGGVADVTPSAERSWIFDGSSYAWDEDENLIGEIFYNQGSLEGISTHYHSCGQVWKQIPYKKNQIEGVCEIYKTNGEILQQINYVQGQKHGPSFRYWDNKNLASQEEYCKGKLENGQYFDQQGNSLAEVKQGTGFRAVFGKDYIKEIQEYREGILEGEVKVFTACGNLKRVYHVKNQIKHGEEVDYYDSINPQTIQPKLAFYWYEGKIQGHVRTWYSNGVQESQKEMANNAKHGVSTAWYQDGNLMMIEEYDNDKLIKGDYFRKGERAPASQVITGKGTATIFDAEGHFVQKINYVNGKPDF</sequence>
<dbReference type="SUPFAM" id="SSF82185">
    <property type="entry name" value="Histone H3 K4-specific methyltransferase SET7/9 N-terminal domain"/>
    <property type="match status" value="2"/>
</dbReference>
<dbReference type="InterPro" id="IPR011652">
    <property type="entry name" value="MORN_2"/>
</dbReference>
<evidence type="ECO:0008006" key="3">
    <source>
        <dbReference type="Google" id="ProtNLM"/>
    </source>
</evidence>
<proteinExistence type="predicted"/>
<name>A0A0C1GYT3_9BACT</name>
<evidence type="ECO:0000313" key="1">
    <source>
        <dbReference type="EMBL" id="KIC70749.1"/>
    </source>
</evidence>
<comment type="caution">
    <text evidence="1">The sequence shown here is derived from an EMBL/GenBank/DDBJ whole genome shotgun (WGS) entry which is preliminary data.</text>
</comment>
<evidence type="ECO:0000313" key="2">
    <source>
        <dbReference type="Proteomes" id="UP000031465"/>
    </source>
</evidence>